<proteinExistence type="predicted"/>
<accession>A0A0A9BK72</accession>
<sequence length="22" mass="2305">MAVASHSDSWTRVETVLAVTSG</sequence>
<reference evidence="1" key="2">
    <citation type="journal article" date="2015" name="Data Brief">
        <title>Shoot transcriptome of the giant reed, Arundo donax.</title>
        <authorList>
            <person name="Barrero R.A."/>
            <person name="Guerrero F.D."/>
            <person name="Moolhuijzen P."/>
            <person name="Goolsby J.A."/>
            <person name="Tidwell J."/>
            <person name="Bellgard S.E."/>
            <person name="Bellgard M.I."/>
        </authorList>
    </citation>
    <scope>NUCLEOTIDE SEQUENCE</scope>
    <source>
        <tissue evidence="1">Shoot tissue taken approximately 20 cm above the soil surface</tissue>
    </source>
</reference>
<reference evidence="1" key="1">
    <citation type="submission" date="2014-09" db="EMBL/GenBank/DDBJ databases">
        <authorList>
            <person name="Magalhaes I.L.F."/>
            <person name="Oliveira U."/>
            <person name="Santos F.R."/>
            <person name="Vidigal T.H.D.A."/>
            <person name="Brescovit A.D."/>
            <person name="Santos A.J."/>
        </authorList>
    </citation>
    <scope>NUCLEOTIDE SEQUENCE</scope>
    <source>
        <tissue evidence="1">Shoot tissue taken approximately 20 cm above the soil surface</tissue>
    </source>
</reference>
<organism evidence="1">
    <name type="scientific">Arundo donax</name>
    <name type="common">Giant reed</name>
    <name type="synonym">Donax arundinaceus</name>
    <dbReference type="NCBI Taxonomy" id="35708"/>
    <lineage>
        <taxon>Eukaryota</taxon>
        <taxon>Viridiplantae</taxon>
        <taxon>Streptophyta</taxon>
        <taxon>Embryophyta</taxon>
        <taxon>Tracheophyta</taxon>
        <taxon>Spermatophyta</taxon>
        <taxon>Magnoliopsida</taxon>
        <taxon>Liliopsida</taxon>
        <taxon>Poales</taxon>
        <taxon>Poaceae</taxon>
        <taxon>PACMAD clade</taxon>
        <taxon>Arundinoideae</taxon>
        <taxon>Arundineae</taxon>
        <taxon>Arundo</taxon>
    </lineage>
</organism>
<dbReference type="EMBL" id="GBRH01238243">
    <property type="protein sequence ID" value="JAD59652.1"/>
    <property type="molecule type" value="Transcribed_RNA"/>
</dbReference>
<dbReference type="AlphaFoldDB" id="A0A0A9BK72"/>
<evidence type="ECO:0000313" key="1">
    <source>
        <dbReference type="EMBL" id="JAD59652.1"/>
    </source>
</evidence>
<protein>
    <submittedName>
        <fullName evidence="1">Uncharacterized protein</fullName>
    </submittedName>
</protein>
<name>A0A0A9BK72_ARUDO</name>